<dbReference type="InterPro" id="IPR003613">
    <property type="entry name" value="Ubox_domain"/>
</dbReference>
<dbReference type="Pfam" id="PF04564">
    <property type="entry name" value="U-box"/>
    <property type="match status" value="1"/>
</dbReference>
<comment type="pathway">
    <text evidence="3">Protein modification; protein ubiquitination.</text>
</comment>
<evidence type="ECO:0000259" key="12">
    <source>
        <dbReference type="PROSITE" id="PS51698"/>
    </source>
</evidence>
<evidence type="ECO:0000256" key="7">
    <source>
        <dbReference type="ARBA" id="ARBA00022679"/>
    </source>
</evidence>
<evidence type="ECO:0000256" key="8">
    <source>
        <dbReference type="ARBA" id="ARBA00022786"/>
    </source>
</evidence>
<organism evidence="13 14">
    <name type="scientific">Discina gigas</name>
    <dbReference type="NCBI Taxonomy" id="1032678"/>
    <lineage>
        <taxon>Eukaryota</taxon>
        <taxon>Fungi</taxon>
        <taxon>Dikarya</taxon>
        <taxon>Ascomycota</taxon>
        <taxon>Pezizomycotina</taxon>
        <taxon>Pezizomycetes</taxon>
        <taxon>Pezizales</taxon>
        <taxon>Discinaceae</taxon>
        <taxon>Discina</taxon>
    </lineage>
</organism>
<keyword evidence="8" id="KW-0833">Ubl conjugation pathway</keyword>
<dbReference type="SUPFAM" id="SSF57850">
    <property type="entry name" value="RING/U-box"/>
    <property type="match status" value="1"/>
</dbReference>
<keyword evidence="9" id="KW-0413">Isomerase</keyword>
<proteinExistence type="inferred from homology"/>
<dbReference type="Proteomes" id="UP001447188">
    <property type="component" value="Unassembled WGS sequence"/>
</dbReference>
<name>A0ABR3GRE4_9PEZI</name>
<keyword evidence="10" id="KW-0539">Nucleus</keyword>
<dbReference type="PANTHER" id="PTHR13931:SF2">
    <property type="entry name" value="UBIQUITIN CONJUGATION FACTOR E4 B"/>
    <property type="match status" value="1"/>
</dbReference>
<dbReference type="Gene3D" id="3.30.40.10">
    <property type="entry name" value="Zinc/RING finger domain, C3HC4 (zinc finger)"/>
    <property type="match status" value="1"/>
</dbReference>
<reference evidence="13 14" key="1">
    <citation type="submission" date="2024-02" db="EMBL/GenBank/DDBJ databases">
        <title>Discinaceae phylogenomics.</title>
        <authorList>
            <person name="Dirks A.C."/>
            <person name="James T.Y."/>
        </authorList>
    </citation>
    <scope>NUCLEOTIDE SEQUENCE [LARGE SCALE GENOMIC DNA]</scope>
    <source>
        <strain evidence="13 14">ACD0624</strain>
    </source>
</reference>
<evidence type="ECO:0000256" key="10">
    <source>
        <dbReference type="ARBA" id="ARBA00023242"/>
    </source>
</evidence>
<evidence type="ECO:0000313" key="13">
    <source>
        <dbReference type="EMBL" id="KAL0638496.1"/>
    </source>
</evidence>
<evidence type="ECO:0000256" key="1">
    <source>
        <dbReference type="ARBA" id="ARBA00004123"/>
    </source>
</evidence>
<comment type="subcellular location">
    <subcellularLocation>
        <location evidence="2">Cytoplasm</location>
    </subcellularLocation>
    <subcellularLocation>
        <location evidence="1">Nucleus</location>
    </subcellularLocation>
</comment>
<evidence type="ECO:0000256" key="2">
    <source>
        <dbReference type="ARBA" id="ARBA00004496"/>
    </source>
</evidence>
<dbReference type="InterPro" id="IPR045132">
    <property type="entry name" value="UBE4"/>
</dbReference>
<protein>
    <recommendedName>
        <fullName evidence="5">peptidylprolyl isomerase</fullName>
        <ecNumber evidence="5">5.2.1.8</ecNumber>
    </recommendedName>
</protein>
<dbReference type="InterPro" id="IPR013083">
    <property type="entry name" value="Znf_RING/FYVE/PHD"/>
</dbReference>
<dbReference type="EMBL" id="JBBBZM010000021">
    <property type="protein sequence ID" value="KAL0638496.1"/>
    <property type="molecule type" value="Genomic_DNA"/>
</dbReference>
<evidence type="ECO:0000256" key="6">
    <source>
        <dbReference type="ARBA" id="ARBA00022490"/>
    </source>
</evidence>
<evidence type="ECO:0000256" key="3">
    <source>
        <dbReference type="ARBA" id="ARBA00004906"/>
    </source>
</evidence>
<dbReference type="GO" id="GO:0061630">
    <property type="term" value="F:ubiquitin protein ligase activity"/>
    <property type="evidence" value="ECO:0007669"/>
    <property type="project" value="UniProtKB-EC"/>
</dbReference>
<keyword evidence="6" id="KW-0963">Cytoplasm</keyword>
<evidence type="ECO:0000256" key="4">
    <source>
        <dbReference type="ARBA" id="ARBA00007434"/>
    </source>
</evidence>
<feature type="region of interest" description="Disordered" evidence="11">
    <location>
        <begin position="1"/>
        <end position="87"/>
    </location>
</feature>
<gene>
    <name evidence="13" type="primary">UFD2</name>
    <name evidence="13" type="ORF">Q9L58_002432</name>
</gene>
<keyword evidence="7 13" id="KW-0808">Transferase</keyword>
<keyword evidence="13" id="KW-0012">Acyltransferase</keyword>
<keyword evidence="14" id="KW-1185">Reference proteome</keyword>
<feature type="compositionally biased region" description="Polar residues" evidence="11">
    <location>
        <begin position="38"/>
        <end position="72"/>
    </location>
</feature>
<dbReference type="InterPro" id="IPR019474">
    <property type="entry name" value="Ub_conjug_fac_E4_core"/>
</dbReference>
<dbReference type="EC" id="5.2.1.8" evidence="5"/>
<accession>A0ABR3GRE4</accession>
<dbReference type="PROSITE" id="PS51698">
    <property type="entry name" value="U_BOX"/>
    <property type="match status" value="1"/>
</dbReference>
<evidence type="ECO:0000313" key="14">
    <source>
        <dbReference type="Proteomes" id="UP001447188"/>
    </source>
</evidence>
<keyword evidence="9" id="KW-0697">Rotamase</keyword>
<dbReference type="SMART" id="SM00504">
    <property type="entry name" value="Ubox"/>
    <property type="match status" value="1"/>
</dbReference>
<dbReference type="CDD" id="cd16657">
    <property type="entry name" value="RING-Ubox_UBE4A"/>
    <property type="match status" value="1"/>
</dbReference>
<comment type="caution">
    <text evidence="13">The sequence shown here is derived from an EMBL/GenBank/DDBJ whole genome shotgun (WGS) entry which is preliminary data.</text>
</comment>
<dbReference type="PANTHER" id="PTHR13931">
    <property type="entry name" value="UBIQUITINATION FACTOR E4"/>
    <property type="match status" value="1"/>
</dbReference>
<dbReference type="Pfam" id="PF10408">
    <property type="entry name" value="Ufd2P_core"/>
    <property type="match status" value="1"/>
</dbReference>
<sequence length="1075" mass="121615">MSSNPESEVDKIRNKRLARLQALPQQKPPTEGGGSSSPSDQGRQTTVPGNQDQTTPNPFSRVLNQSSKRTATSPPPDTRSPETLSPRPVIPAALVTLSDGLSLAEVWEDKSLRQIYRVALQVGIIYDLSGPRTTGFHILNDLRNDLEEQAPEGKSAYISTGALDQLILSVCRDPKVAPMDYLVACWKRATVILRTTPTTRLDENKLNILNTARRLCINYGEYCITMPDVFENDRALVRLDDRLLNDADDERGLPQEFLNDLVARSDDNPDMIEYFQEAIQALSSRLSKMTMSDNYKPYISALGRLVAFRPLVDIIINAPSFLPEHVPPHLIEKDTLLGPFFQLSPVQSQVCRTYFAGSKTKSPTALNDAIRALRLSLQTIQDQLHQIIMLMIRASPVAKGKVLDFFARVINLNKKRGAMQVDQATVASDGFMLNINVVLNKLCEPFMDASFSKIDKIDIDYFRKNPRLDIGDETKLNADEDTAAGFYSNKAEGTNNFISEVFFLNVAAHHYGLGACEVTHDQLAKDIGDMEKHLEKIQAERQKWLNVSVLESGRRLSKANPAQSPQIGIWDRNIEKMRERIDLGIAYKLGLEVFLFDGLSQTRTLLFMRYLTTWILRLVSPEHKYPQKMMSLPLPEEAPPEFSCLPEYFVEDIGLCFGFVGRYLPECIVTTQVDELVVFCTTFLRHSTYIKKPNLKSKLVEILYYGITPYRGKAAGMLGDVINGHSFALQHLLHALMNFYIEIERQYYEKFNVRYHISEIVKSIWSNPTYREKLDQESKRNVDFFVRFVALLLNDVTYVLDNSLTALAEINKIQHELEGETAAAMTSQEKADKEKALIKSERDATMFMSLGNETVTMLKLFTSAIPNAFVMPEIVNRLAGMLNYNLEALVGPKCNSLRVRNPEKYRFNPKALLSEITDVYLNLKGFTPFIEAISRDGRSYRPELFTKLRGVLEKNGLKGTPDIVALAKFAVIVEETKRREDEGEEELGEIPDDYLDPLMATLMEDPVILPSSKVTIDRQTIKIHLLSDPKDPFNREPLKLEDVIPNTELKQQIDAWVKEKRAGKSSTIDPMDMDS</sequence>
<feature type="domain" description="U-box" evidence="12">
    <location>
        <begin position="989"/>
        <end position="1063"/>
    </location>
</feature>
<evidence type="ECO:0000256" key="11">
    <source>
        <dbReference type="SAM" id="MobiDB-lite"/>
    </source>
</evidence>
<evidence type="ECO:0000256" key="5">
    <source>
        <dbReference type="ARBA" id="ARBA00013194"/>
    </source>
</evidence>
<comment type="similarity">
    <text evidence="4">Belongs to the ubiquitin conjugation factor E4 family.</text>
</comment>
<evidence type="ECO:0000256" key="9">
    <source>
        <dbReference type="ARBA" id="ARBA00023110"/>
    </source>
</evidence>